<dbReference type="InterPro" id="IPR052592">
    <property type="entry name" value="LRR-RLK"/>
</dbReference>
<keyword evidence="3 8" id="KW-0812">Transmembrane</keyword>
<evidence type="ECO:0000256" key="1">
    <source>
        <dbReference type="ARBA" id="ARBA00004370"/>
    </source>
</evidence>
<keyword evidence="5 8" id="KW-1133">Transmembrane helix</keyword>
<dbReference type="FunFam" id="3.80.10.10:FF:000041">
    <property type="entry name" value="LRR receptor-like serine/threonine-protein kinase ERECTA"/>
    <property type="match status" value="1"/>
</dbReference>
<accession>A0A9N8HCR7</accession>
<comment type="caution">
    <text evidence="9">The sequence shown here is derived from an EMBL/GenBank/DDBJ whole genome shotgun (WGS) entry which is preliminary data.</text>
</comment>
<evidence type="ECO:0000256" key="3">
    <source>
        <dbReference type="ARBA" id="ARBA00022692"/>
    </source>
</evidence>
<organism evidence="9 10">
    <name type="scientific">Seminavis robusta</name>
    <dbReference type="NCBI Taxonomy" id="568900"/>
    <lineage>
        <taxon>Eukaryota</taxon>
        <taxon>Sar</taxon>
        <taxon>Stramenopiles</taxon>
        <taxon>Ochrophyta</taxon>
        <taxon>Bacillariophyta</taxon>
        <taxon>Bacillariophyceae</taxon>
        <taxon>Bacillariophycidae</taxon>
        <taxon>Naviculales</taxon>
        <taxon>Naviculaceae</taxon>
        <taxon>Seminavis</taxon>
    </lineage>
</organism>
<proteinExistence type="predicted"/>
<name>A0A9N8HCR7_9STRA</name>
<keyword evidence="2" id="KW-0433">Leucine-rich repeat</keyword>
<sequence length="640" mass="68600">MKEEQVENVEAPAKAADSGKPCCVAREEDVQCTTTHLPPLDEAETMAKRAILANEIPIGGNSKDDEWYPKNTFTNTGSMTPNCNQEKELLIASGAVHLMERDVEEAKEPNAGCGIRQEEAPNSQPMPINDPVVHETNDIAVASPVPEVSELQVARPASARENPDGFFRQKLVASACLLVLQLVIVILVIGVGCRGSGVCGKGSSPDADSLSTSFSHTLRTDFRDHLETILGVGYFDQDEAETSVHRNRALQWILHDDPLQLLPDADNLIQRFVLVLFYFQTFSKQPWLTCGAPTPGQPDLCYYLSPYGNSNERRGTRWLTGTTECFWIGTQCVDGKATRLYLPGNGVNGQIPTELAMLTKLTSLSLVKNDLSGSIPTSMLSLPDLEGLSLSGNLLSGTIPNEVLFSVEALYVGSNLLTGTIHKGVGLFSGDELFLYQNLLTGTLPDDLFGLAQLTALSLFQNGISGNLSPLTGSLSNLRQLHLGHTDIQGSLPSEIGQAASLEYLRLDHSGLSGTIPEELYAASSLNDLVIGDCHFSGTISTLVGLLTNLGTLAVANNRLHGTLPNELFSLSLELLSNLRVNGNLFSGDLPSDVCGGQLGSQMASIAADCTADPDTGVPFMACECCTECCDRQSGNCEVL</sequence>
<evidence type="ECO:0000256" key="4">
    <source>
        <dbReference type="ARBA" id="ARBA00022737"/>
    </source>
</evidence>
<dbReference type="Gene3D" id="3.80.10.10">
    <property type="entry name" value="Ribonuclease Inhibitor"/>
    <property type="match status" value="2"/>
</dbReference>
<evidence type="ECO:0000256" key="5">
    <source>
        <dbReference type="ARBA" id="ARBA00022989"/>
    </source>
</evidence>
<feature type="region of interest" description="Disordered" evidence="7">
    <location>
        <begin position="1"/>
        <end position="20"/>
    </location>
</feature>
<comment type="subcellular location">
    <subcellularLocation>
        <location evidence="1">Membrane</location>
    </subcellularLocation>
</comment>
<dbReference type="InterPro" id="IPR003591">
    <property type="entry name" value="Leu-rich_rpt_typical-subtyp"/>
</dbReference>
<dbReference type="SMART" id="SM00369">
    <property type="entry name" value="LRR_TYP"/>
    <property type="match status" value="4"/>
</dbReference>
<feature type="transmembrane region" description="Helical" evidence="8">
    <location>
        <begin position="171"/>
        <end position="191"/>
    </location>
</feature>
<dbReference type="InterPro" id="IPR032675">
    <property type="entry name" value="LRR_dom_sf"/>
</dbReference>
<dbReference type="GO" id="GO:0016020">
    <property type="term" value="C:membrane"/>
    <property type="evidence" value="ECO:0007669"/>
    <property type="project" value="UniProtKB-SubCell"/>
</dbReference>
<dbReference type="OrthoDB" id="676979at2759"/>
<dbReference type="Proteomes" id="UP001153069">
    <property type="component" value="Unassembled WGS sequence"/>
</dbReference>
<dbReference type="SUPFAM" id="SSF52058">
    <property type="entry name" value="L domain-like"/>
    <property type="match status" value="1"/>
</dbReference>
<protein>
    <submittedName>
        <fullName evidence="9">Leucine Rich Repeat</fullName>
    </submittedName>
</protein>
<evidence type="ECO:0000313" key="9">
    <source>
        <dbReference type="EMBL" id="CAB9510188.1"/>
    </source>
</evidence>
<dbReference type="EMBL" id="CAICTM010000424">
    <property type="protein sequence ID" value="CAB9510188.1"/>
    <property type="molecule type" value="Genomic_DNA"/>
</dbReference>
<dbReference type="FunFam" id="3.80.10.10:FF:000129">
    <property type="entry name" value="Leucine-rich repeat receptor-like kinase"/>
    <property type="match status" value="1"/>
</dbReference>
<reference evidence="9" key="1">
    <citation type="submission" date="2020-06" db="EMBL/GenBank/DDBJ databases">
        <authorList>
            <consortium name="Plant Systems Biology data submission"/>
        </authorList>
    </citation>
    <scope>NUCLEOTIDE SEQUENCE</scope>
    <source>
        <strain evidence="9">D6</strain>
    </source>
</reference>
<evidence type="ECO:0000256" key="7">
    <source>
        <dbReference type="SAM" id="MobiDB-lite"/>
    </source>
</evidence>
<dbReference type="PANTHER" id="PTHR48054:SF82">
    <property type="entry name" value="LRR RECEPTOR-LIKE SERINE_THREONINE-PROTEIN KINASE FLS2"/>
    <property type="match status" value="1"/>
</dbReference>
<evidence type="ECO:0000256" key="8">
    <source>
        <dbReference type="SAM" id="Phobius"/>
    </source>
</evidence>
<evidence type="ECO:0000256" key="2">
    <source>
        <dbReference type="ARBA" id="ARBA00022614"/>
    </source>
</evidence>
<evidence type="ECO:0000256" key="6">
    <source>
        <dbReference type="ARBA" id="ARBA00023136"/>
    </source>
</evidence>
<gene>
    <name evidence="9" type="ORF">SEMRO_425_G140160.1</name>
</gene>
<evidence type="ECO:0000313" key="10">
    <source>
        <dbReference type="Proteomes" id="UP001153069"/>
    </source>
</evidence>
<dbReference type="AlphaFoldDB" id="A0A9N8HCR7"/>
<keyword evidence="6 8" id="KW-0472">Membrane</keyword>
<keyword evidence="10" id="KW-1185">Reference proteome</keyword>
<keyword evidence="4" id="KW-0677">Repeat</keyword>
<dbReference type="PANTHER" id="PTHR48054">
    <property type="entry name" value="RECEPTOR KINASE-LIKE PROTEIN XA21"/>
    <property type="match status" value="1"/>
</dbReference>